<organism evidence="1 2">
    <name type="scientific">Glomus cerebriforme</name>
    <dbReference type="NCBI Taxonomy" id="658196"/>
    <lineage>
        <taxon>Eukaryota</taxon>
        <taxon>Fungi</taxon>
        <taxon>Fungi incertae sedis</taxon>
        <taxon>Mucoromycota</taxon>
        <taxon>Glomeromycotina</taxon>
        <taxon>Glomeromycetes</taxon>
        <taxon>Glomerales</taxon>
        <taxon>Glomeraceae</taxon>
        <taxon>Glomus</taxon>
    </lineage>
</organism>
<dbReference type="OrthoDB" id="2143914at2759"/>
<accession>A0A397SCP3</accession>
<dbReference type="Gene3D" id="1.10.10.60">
    <property type="entry name" value="Homeodomain-like"/>
    <property type="match status" value="1"/>
</dbReference>
<dbReference type="InterPro" id="IPR009057">
    <property type="entry name" value="Homeodomain-like_sf"/>
</dbReference>
<dbReference type="SUPFAM" id="SSF46689">
    <property type="entry name" value="Homeodomain-like"/>
    <property type="match status" value="1"/>
</dbReference>
<dbReference type="EMBL" id="QKYT01000647">
    <property type="protein sequence ID" value="RIA82609.1"/>
    <property type="molecule type" value="Genomic_DNA"/>
</dbReference>
<dbReference type="Proteomes" id="UP000265703">
    <property type="component" value="Unassembled WGS sequence"/>
</dbReference>
<evidence type="ECO:0008006" key="3">
    <source>
        <dbReference type="Google" id="ProtNLM"/>
    </source>
</evidence>
<keyword evidence="2" id="KW-1185">Reference proteome</keyword>
<evidence type="ECO:0000313" key="1">
    <source>
        <dbReference type="EMBL" id="RIA82609.1"/>
    </source>
</evidence>
<gene>
    <name evidence="1" type="ORF">C1645_835078</name>
</gene>
<protein>
    <recommendedName>
        <fullName evidence="3">HTH myb-type domain-containing protein</fullName>
    </recommendedName>
</protein>
<dbReference type="AlphaFoldDB" id="A0A397SCP3"/>
<reference evidence="1 2" key="1">
    <citation type="submission" date="2018-06" db="EMBL/GenBank/DDBJ databases">
        <title>Comparative genomics reveals the genomic features of Rhizophagus irregularis, R. cerebriforme, R. diaphanum and Gigaspora rosea, and their symbiotic lifestyle signature.</title>
        <authorList>
            <person name="Morin E."/>
            <person name="San Clemente H."/>
            <person name="Chen E.C.H."/>
            <person name="De La Providencia I."/>
            <person name="Hainaut M."/>
            <person name="Kuo A."/>
            <person name="Kohler A."/>
            <person name="Murat C."/>
            <person name="Tang N."/>
            <person name="Roy S."/>
            <person name="Loubradou J."/>
            <person name="Henrissat B."/>
            <person name="Grigoriev I.V."/>
            <person name="Corradi N."/>
            <person name="Roux C."/>
            <person name="Martin F.M."/>
        </authorList>
    </citation>
    <scope>NUCLEOTIDE SEQUENCE [LARGE SCALE GENOMIC DNA]</scope>
    <source>
        <strain evidence="1 2">DAOM 227022</strain>
    </source>
</reference>
<comment type="caution">
    <text evidence="1">The sequence shown here is derived from an EMBL/GenBank/DDBJ whole genome shotgun (WGS) entry which is preliminary data.</text>
</comment>
<sequence length="147" mass="18215">MRSKEILFRDEDNDLIRKYMKEYGHLKNRFALISKLLDSKFTNKQISEHWRNSLNPELCHEEFGFHEKTFIDLLVPKHRKSDKIKWKFVIVEMKNYFRKLYSENKIKNYWYAKNRNNNRNRKQKLLKEMHHTQNLENKPLFENVDNP</sequence>
<evidence type="ECO:0000313" key="2">
    <source>
        <dbReference type="Proteomes" id="UP000265703"/>
    </source>
</evidence>
<dbReference type="Pfam" id="PF13921">
    <property type="entry name" value="Myb_DNA-bind_6"/>
    <property type="match status" value="1"/>
</dbReference>
<name>A0A397SCP3_9GLOM</name>
<proteinExistence type="predicted"/>